<dbReference type="GO" id="GO:0009922">
    <property type="term" value="F:fatty acid elongase activity"/>
    <property type="evidence" value="ECO:0007669"/>
    <property type="project" value="UniProtKB-EC"/>
</dbReference>
<dbReference type="Pfam" id="PF01151">
    <property type="entry name" value="ELO"/>
    <property type="match status" value="1"/>
</dbReference>
<keyword evidence="6" id="KW-1133">Transmembrane helix</keyword>
<evidence type="ECO:0000256" key="5">
    <source>
        <dbReference type="ARBA" id="ARBA00022832"/>
    </source>
</evidence>
<evidence type="ECO:0000256" key="4">
    <source>
        <dbReference type="ARBA" id="ARBA00022692"/>
    </source>
</evidence>
<dbReference type="Proteomes" id="UP000299102">
    <property type="component" value="Unassembled WGS sequence"/>
</dbReference>
<dbReference type="GO" id="GO:0005789">
    <property type="term" value="C:endoplasmic reticulum membrane"/>
    <property type="evidence" value="ECO:0007669"/>
    <property type="project" value="TreeGrafter"/>
</dbReference>
<dbReference type="PANTHER" id="PTHR11157">
    <property type="entry name" value="FATTY ACID ACYL TRANSFERASE-RELATED"/>
    <property type="match status" value="1"/>
</dbReference>
<keyword evidence="2 10" id="KW-0444">Lipid biosynthesis</keyword>
<evidence type="ECO:0000313" key="12">
    <source>
        <dbReference type="Proteomes" id="UP000299102"/>
    </source>
</evidence>
<evidence type="ECO:0000256" key="8">
    <source>
        <dbReference type="ARBA" id="ARBA00023136"/>
    </source>
</evidence>
<dbReference type="OrthoDB" id="434092at2759"/>
<dbReference type="STRING" id="151549.A0A4C1Y685"/>
<name>A0A4C1Y685_EUMVA</name>
<evidence type="ECO:0000256" key="9">
    <source>
        <dbReference type="ARBA" id="ARBA00023160"/>
    </source>
</evidence>
<dbReference type="GO" id="GO:0034625">
    <property type="term" value="P:fatty acid elongation, monounsaturated fatty acid"/>
    <property type="evidence" value="ECO:0007669"/>
    <property type="project" value="TreeGrafter"/>
</dbReference>
<dbReference type="GO" id="GO:0034626">
    <property type="term" value="P:fatty acid elongation, polyunsaturated fatty acid"/>
    <property type="evidence" value="ECO:0007669"/>
    <property type="project" value="TreeGrafter"/>
</dbReference>
<keyword evidence="8" id="KW-0472">Membrane</keyword>
<evidence type="ECO:0000256" key="1">
    <source>
        <dbReference type="ARBA" id="ARBA00004141"/>
    </source>
</evidence>
<accession>A0A4C1Y685</accession>
<dbReference type="GO" id="GO:0042761">
    <property type="term" value="P:very long-chain fatty acid biosynthetic process"/>
    <property type="evidence" value="ECO:0007669"/>
    <property type="project" value="TreeGrafter"/>
</dbReference>
<comment type="subcellular location">
    <subcellularLocation>
        <location evidence="1">Membrane</location>
        <topology evidence="1">Multi-pass membrane protein</topology>
    </subcellularLocation>
</comment>
<keyword evidence="12" id="KW-1185">Reference proteome</keyword>
<organism evidence="11 12">
    <name type="scientific">Eumeta variegata</name>
    <name type="common">Bagworm moth</name>
    <name type="synonym">Eumeta japonica</name>
    <dbReference type="NCBI Taxonomy" id="151549"/>
    <lineage>
        <taxon>Eukaryota</taxon>
        <taxon>Metazoa</taxon>
        <taxon>Ecdysozoa</taxon>
        <taxon>Arthropoda</taxon>
        <taxon>Hexapoda</taxon>
        <taxon>Insecta</taxon>
        <taxon>Pterygota</taxon>
        <taxon>Neoptera</taxon>
        <taxon>Endopterygota</taxon>
        <taxon>Lepidoptera</taxon>
        <taxon>Glossata</taxon>
        <taxon>Ditrysia</taxon>
        <taxon>Tineoidea</taxon>
        <taxon>Psychidae</taxon>
        <taxon>Oiketicinae</taxon>
        <taxon>Eumeta</taxon>
    </lineage>
</organism>
<evidence type="ECO:0000256" key="7">
    <source>
        <dbReference type="ARBA" id="ARBA00023098"/>
    </source>
</evidence>
<keyword evidence="7 10" id="KW-0443">Lipid metabolism</keyword>
<dbReference type="EMBL" id="BGZK01001062">
    <property type="protein sequence ID" value="GBP70069.1"/>
    <property type="molecule type" value="Genomic_DNA"/>
</dbReference>
<comment type="catalytic activity">
    <reaction evidence="10">
        <text>a very-long-chain acyl-CoA + malonyl-CoA + H(+) = a very-long-chain 3-oxoacyl-CoA + CO2 + CoA</text>
        <dbReference type="Rhea" id="RHEA:32727"/>
        <dbReference type="ChEBI" id="CHEBI:15378"/>
        <dbReference type="ChEBI" id="CHEBI:16526"/>
        <dbReference type="ChEBI" id="CHEBI:57287"/>
        <dbReference type="ChEBI" id="CHEBI:57384"/>
        <dbReference type="ChEBI" id="CHEBI:90725"/>
        <dbReference type="ChEBI" id="CHEBI:90736"/>
        <dbReference type="EC" id="2.3.1.199"/>
    </reaction>
</comment>
<dbReference type="InterPro" id="IPR002076">
    <property type="entry name" value="ELO_fam"/>
</dbReference>
<evidence type="ECO:0000256" key="2">
    <source>
        <dbReference type="ARBA" id="ARBA00022516"/>
    </source>
</evidence>
<keyword evidence="9 10" id="KW-0275">Fatty acid biosynthesis</keyword>
<evidence type="ECO:0000256" key="10">
    <source>
        <dbReference type="RuleBase" id="RU361115"/>
    </source>
</evidence>
<dbReference type="PANTHER" id="PTHR11157:SF69">
    <property type="entry name" value="ELONGATION OF VERY LONG CHAIN FATTY ACIDS PROTEIN 7"/>
    <property type="match status" value="1"/>
</dbReference>
<proteinExistence type="inferred from homology"/>
<reference evidence="11 12" key="1">
    <citation type="journal article" date="2019" name="Commun. Biol.">
        <title>The bagworm genome reveals a unique fibroin gene that provides high tensile strength.</title>
        <authorList>
            <person name="Kono N."/>
            <person name="Nakamura H."/>
            <person name="Ohtoshi R."/>
            <person name="Tomita M."/>
            <person name="Numata K."/>
            <person name="Arakawa K."/>
        </authorList>
    </citation>
    <scope>NUCLEOTIDE SEQUENCE [LARGE SCALE GENOMIC DNA]</scope>
</reference>
<sequence length="171" mass="19864">MISSPWPIALLLVCYHRFVRKWGPEFMKNRPAYDLKKVIIVYNVIQIWASAHLLIKCLTLVYLPGYYTIGCQKIITDDTPVERQIVFTVWSYYIIKIVDLLDTFMRDPVAHSPSISPHNFHQSTHYPSTFHQPISNSIRYPIPTQDAGKVLVQKESLWGYEHPAAVATTFW</sequence>
<keyword evidence="3 10" id="KW-0808">Transferase</keyword>
<evidence type="ECO:0000256" key="6">
    <source>
        <dbReference type="ARBA" id="ARBA00022989"/>
    </source>
</evidence>
<dbReference type="GO" id="GO:0030148">
    <property type="term" value="P:sphingolipid biosynthetic process"/>
    <property type="evidence" value="ECO:0007669"/>
    <property type="project" value="TreeGrafter"/>
</dbReference>
<keyword evidence="5 10" id="KW-0276">Fatty acid metabolism</keyword>
<protein>
    <recommendedName>
        <fullName evidence="10">Elongation of very long chain fatty acids protein</fullName>
        <ecNumber evidence="10">2.3.1.199</ecNumber>
    </recommendedName>
    <alternativeName>
        <fullName evidence="10">Very-long-chain 3-oxoacyl-CoA synthase</fullName>
    </alternativeName>
</protein>
<dbReference type="EC" id="2.3.1.199" evidence="10"/>
<dbReference type="AlphaFoldDB" id="A0A4C1Y685"/>
<evidence type="ECO:0000256" key="3">
    <source>
        <dbReference type="ARBA" id="ARBA00022679"/>
    </source>
</evidence>
<dbReference type="GO" id="GO:0019367">
    <property type="term" value="P:fatty acid elongation, saturated fatty acid"/>
    <property type="evidence" value="ECO:0007669"/>
    <property type="project" value="TreeGrafter"/>
</dbReference>
<comment type="similarity">
    <text evidence="10">Belongs to the ELO family.</text>
</comment>
<comment type="caution">
    <text evidence="11">The sequence shown here is derived from an EMBL/GenBank/DDBJ whole genome shotgun (WGS) entry which is preliminary data.</text>
</comment>
<gene>
    <name evidence="11" type="primary">ELOVL7</name>
    <name evidence="11" type="ORF">EVAR_98900_1</name>
</gene>
<evidence type="ECO:0000313" key="11">
    <source>
        <dbReference type="EMBL" id="GBP70069.1"/>
    </source>
</evidence>
<keyword evidence="4" id="KW-0812">Transmembrane</keyword>